<dbReference type="EMBL" id="NAJO01000019">
    <property type="protein sequence ID" value="OQO05222.1"/>
    <property type="molecule type" value="Genomic_DNA"/>
</dbReference>
<evidence type="ECO:0008006" key="4">
    <source>
        <dbReference type="Google" id="ProtNLM"/>
    </source>
</evidence>
<evidence type="ECO:0000313" key="2">
    <source>
        <dbReference type="EMBL" id="OQO05222.1"/>
    </source>
</evidence>
<dbReference type="InParanoid" id="A0A1V8T235"/>
<dbReference type="AlphaFoldDB" id="A0A1V8T235"/>
<protein>
    <recommendedName>
        <fullName evidence="4">DNA/RNA-binding protein Alba-like domain-containing protein</fullName>
    </recommendedName>
</protein>
<accession>A0A1V8T235</accession>
<feature type="region of interest" description="Disordered" evidence="1">
    <location>
        <begin position="94"/>
        <end position="116"/>
    </location>
</feature>
<dbReference type="Proteomes" id="UP000192596">
    <property type="component" value="Unassembled WGS sequence"/>
</dbReference>
<reference evidence="3" key="1">
    <citation type="submission" date="2017-03" db="EMBL/GenBank/DDBJ databases">
        <title>Genomes of endolithic fungi from Antarctica.</title>
        <authorList>
            <person name="Coleine C."/>
            <person name="Masonjones S."/>
            <person name="Stajich J.E."/>
        </authorList>
    </citation>
    <scope>NUCLEOTIDE SEQUENCE [LARGE SCALE GENOMIC DNA]</scope>
    <source>
        <strain evidence="3">CCFEE 5527</strain>
    </source>
</reference>
<evidence type="ECO:0000313" key="3">
    <source>
        <dbReference type="Proteomes" id="UP000192596"/>
    </source>
</evidence>
<name>A0A1V8T235_9PEZI</name>
<gene>
    <name evidence="2" type="ORF">B0A48_08989</name>
</gene>
<dbReference type="OrthoDB" id="424402at2759"/>
<keyword evidence="3" id="KW-1185">Reference proteome</keyword>
<sequence>MAFDDTTLESKYALARMRVRSGTQVSTRTTQVISKLTSPTPEAASPAIVVLQASNRDANKLITVTEIAKRDLLLKGIKVFQYTSLSSLMIDVERKPASKPPTANAAGDGDGEVSDDAFQTTGEAYIKSLGPKKRAVPVLTVYLAARPVKELKAEFGEQRS</sequence>
<evidence type="ECO:0000256" key="1">
    <source>
        <dbReference type="SAM" id="MobiDB-lite"/>
    </source>
</evidence>
<comment type="caution">
    <text evidence="2">The sequence shown here is derived from an EMBL/GenBank/DDBJ whole genome shotgun (WGS) entry which is preliminary data.</text>
</comment>
<organism evidence="2 3">
    <name type="scientific">Cryoendolithus antarcticus</name>
    <dbReference type="NCBI Taxonomy" id="1507870"/>
    <lineage>
        <taxon>Eukaryota</taxon>
        <taxon>Fungi</taxon>
        <taxon>Dikarya</taxon>
        <taxon>Ascomycota</taxon>
        <taxon>Pezizomycotina</taxon>
        <taxon>Dothideomycetes</taxon>
        <taxon>Dothideomycetidae</taxon>
        <taxon>Cladosporiales</taxon>
        <taxon>Cladosporiaceae</taxon>
        <taxon>Cryoendolithus</taxon>
    </lineage>
</organism>
<proteinExistence type="predicted"/>